<keyword evidence="3" id="KW-1185">Reference proteome</keyword>
<proteinExistence type="predicted"/>
<dbReference type="Proteomes" id="UP000440578">
    <property type="component" value="Unassembled WGS sequence"/>
</dbReference>
<comment type="caution">
    <text evidence="2">The sequence shown here is derived from an EMBL/GenBank/DDBJ whole genome shotgun (WGS) entry which is preliminary data.</text>
</comment>
<feature type="region of interest" description="Disordered" evidence="1">
    <location>
        <begin position="107"/>
        <end position="139"/>
    </location>
</feature>
<evidence type="ECO:0000256" key="1">
    <source>
        <dbReference type="SAM" id="MobiDB-lite"/>
    </source>
</evidence>
<sequence length="139" mass="15651">MPLRWARKGHNLTAVTDAPAELVRKFIWKDYDHCGGRHPTSVCVTCRLTLSALNKDPNQTARRFPILLNYASLRFPPPTRSSVVDCQCDVCDLARSNLDYPKWHKDHSRARGVAPDPKNHSHHALLPLPLPVRTGQAAE</sequence>
<dbReference type="AlphaFoldDB" id="A0A6A4VI83"/>
<dbReference type="EMBL" id="VIIS01001895">
    <property type="protein sequence ID" value="KAF0291254.1"/>
    <property type="molecule type" value="Genomic_DNA"/>
</dbReference>
<accession>A0A6A4VI83</accession>
<evidence type="ECO:0000313" key="3">
    <source>
        <dbReference type="Proteomes" id="UP000440578"/>
    </source>
</evidence>
<name>A0A6A4VI83_AMPAM</name>
<protein>
    <submittedName>
        <fullName evidence="2">Uncharacterized protein</fullName>
    </submittedName>
</protein>
<organism evidence="2 3">
    <name type="scientific">Amphibalanus amphitrite</name>
    <name type="common">Striped barnacle</name>
    <name type="synonym">Balanus amphitrite</name>
    <dbReference type="NCBI Taxonomy" id="1232801"/>
    <lineage>
        <taxon>Eukaryota</taxon>
        <taxon>Metazoa</taxon>
        <taxon>Ecdysozoa</taxon>
        <taxon>Arthropoda</taxon>
        <taxon>Crustacea</taxon>
        <taxon>Multicrustacea</taxon>
        <taxon>Cirripedia</taxon>
        <taxon>Thoracica</taxon>
        <taxon>Thoracicalcarea</taxon>
        <taxon>Balanomorpha</taxon>
        <taxon>Balanoidea</taxon>
        <taxon>Balanidae</taxon>
        <taxon>Amphibalaninae</taxon>
        <taxon>Amphibalanus</taxon>
    </lineage>
</organism>
<evidence type="ECO:0000313" key="2">
    <source>
        <dbReference type="EMBL" id="KAF0291254.1"/>
    </source>
</evidence>
<reference evidence="2 3" key="1">
    <citation type="submission" date="2019-07" db="EMBL/GenBank/DDBJ databases">
        <title>Draft genome assembly of a fouling barnacle, Amphibalanus amphitrite (Darwin, 1854): The first reference genome for Thecostraca.</title>
        <authorList>
            <person name="Kim W."/>
        </authorList>
    </citation>
    <scope>NUCLEOTIDE SEQUENCE [LARGE SCALE GENOMIC DNA]</scope>
    <source>
        <strain evidence="2">SNU_AA5</strain>
        <tissue evidence="2">Soma without cirri and trophi</tissue>
    </source>
</reference>
<gene>
    <name evidence="2" type="ORF">FJT64_010597</name>
</gene>